<dbReference type="Gene3D" id="3.40.50.1240">
    <property type="entry name" value="Phosphoglycerate mutase-like"/>
    <property type="match status" value="1"/>
</dbReference>
<evidence type="ECO:0000256" key="4">
    <source>
        <dbReference type="SAM" id="MobiDB-lite"/>
    </source>
</evidence>
<dbReference type="PANTHER" id="PTHR46517:SF1">
    <property type="entry name" value="FRUCTOSE-2,6-BISPHOSPHATASE TIGAR"/>
    <property type="match status" value="1"/>
</dbReference>
<evidence type="ECO:0000256" key="2">
    <source>
        <dbReference type="PIRSR" id="PIRSR613078-1"/>
    </source>
</evidence>
<evidence type="ECO:0000256" key="1">
    <source>
        <dbReference type="ARBA" id="ARBA00022801"/>
    </source>
</evidence>
<feature type="active site" description="Tele-phosphohistidine intermediate" evidence="2">
    <location>
        <position position="13"/>
    </location>
</feature>
<dbReference type="Pfam" id="PF00300">
    <property type="entry name" value="His_Phos_1"/>
    <property type="match status" value="1"/>
</dbReference>
<evidence type="ECO:0008006" key="7">
    <source>
        <dbReference type="Google" id="ProtNLM"/>
    </source>
</evidence>
<dbReference type="InParanoid" id="K5WNI9"/>
<feature type="region of interest" description="Disordered" evidence="4">
    <location>
        <begin position="272"/>
        <end position="303"/>
    </location>
</feature>
<organism evidence="5 6">
    <name type="scientific">Phanerochaete carnosa (strain HHB-10118-sp)</name>
    <name type="common">White-rot fungus</name>
    <name type="synonym">Peniophora carnosa</name>
    <dbReference type="NCBI Taxonomy" id="650164"/>
    <lineage>
        <taxon>Eukaryota</taxon>
        <taxon>Fungi</taxon>
        <taxon>Dikarya</taxon>
        <taxon>Basidiomycota</taxon>
        <taxon>Agaricomycotina</taxon>
        <taxon>Agaricomycetes</taxon>
        <taxon>Polyporales</taxon>
        <taxon>Phanerochaetaceae</taxon>
        <taxon>Phanerochaete</taxon>
    </lineage>
</organism>
<feature type="binding site" evidence="3">
    <location>
        <begin position="12"/>
        <end position="19"/>
    </location>
    <ligand>
        <name>substrate</name>
    </ligand>
</feature>
<dbReference type="InterPro" id="IPR051695">
    <property type="entry name" value="Phosphoglycerate_Mutase"/>
</dbReference>
<feature type="binding site" evidence="3">
    <location>
        <position position="62"/>
    </location>
    <ligand>
        <name>substrate</name>
    </ligand>
</feature>
<keyword evidence="1" id="KW-0378">Hydrolase</keyword>
<dbReference type="GO" id="GO:0004331">
    <property type="term" value="F:fructose-2,6-bisphosphate 2-phosphatase activity"/>
    <property type="evidence" value="ECO:0007669"/>
    <property type="project" value="TreeGrafter"/>
</dbReference>
<dbReference type="PANTHER" id="PTHR46517">
    <property type="entry name" value="FRUCTOSE-2,6-BISPHOSPHATASE TIGAR"/>
    <property type="match status" value="1"/>
</dbReference>
<dbReference type="InterPro" id="IPR029033">
    <property type="entry name" value="His_PPase_superfam"/>
</dbReference>
<dbReference type="Proteomes" id="UP000008370">
    <property type="component" value="Unassembled WGS sequence"/>
</dbReference>
<feature type="compositionally biased region" description="Acidic residues" evidence="4">
    <location>
        <begin position="292"/>
        <end position="303"/>
    </location>
</feature>
<dbReference type="GeneID" id="18913238"/>
<dbReference type="HOGENOM" id="CLU_033323_0_1_1"/>
<dbReference type="SUPFAM" id="SSF53254">
    <property type="entry name" value="Phosphoglycerate mutase-like"/>
    <property type="match status" value="1"/>
</dbReference>
<dbReference type="KEGG" id="pco:PHACADRAFT_212481"/>
<evidence type="ECO:0000313" key="6">
    <source>
        <dbReference type="Proteomes" id="UP000008370"/>
    </source>
</evidence>
<dbReference type="RefSeq" id="XP_007399655.1">
    <property type="nucleotide sequence ID" value="XM_007399593.1"/>
</dbReference>
<dbReference type="STRING" id="650164.K5WNI9"/>
<keyword evidence="6" id="KW-1185">Reference proteome</keyword>
<dbReference type="CDD" id="cd07067">
    <property type="entry name" value="HP_PGM_like"/>
    <property type="match status" value="1"/>
</dbReference>
<dbReference type="GO" id="GO:0005829">
    <property type="term" value="C:cytosol"/>
    <property type="evidence" value="ECO:0007669"/>
    <property type="project" value="TreeGrafter"/>
</dbReference>
<dbReference type="EMBL" id="JH930476">
    <property type="protein sequence ID" value="EKM51862.1"/>
    <property type="molecule type" value="Genomic_DNA"/>
</dbReference>
<name>K5WNI9_PHACS</name>
<gene>
    <name evidence="5" type="ORF">PHACADRAFT_212481</name>
</gene>
<feature type="compositionally biased region" description="Basic and acidic residues" evidence="4">
    <location>
        <begin position="278"/>
        <end position="291"/>
    </location>
</feature>
<dbReference type="InterPro" id="IPR013078">
    <property type="entry name" value="His_Pase_superF_clade-1"/>
</dbReference>
<feature type="active site" description="Proton donor/acceptor" evidence="2">
    <location>
        <position position="89"/>
    </location>
</feature>
<evidence type="ECO:0000313" key="5">
    <source>
        <dbReference type="EMBL" id="EKM51862.1"/>
    </source>
</evidence>
<proteinExistence type="predicted"/>
<evidence type="ECO:0000256" key="3">
    <source>
        <dbReference type="PIRSR" id="PIRSR613078-2"/>
    </source>
</evidence>
<dbReference type="FunCoup" id="K5WNI9">
    <property type="interactions" value="283"/>
</dbReference>
<dbReference type="GO" id="GO:0043456">
    <property type="term" value="P:regulation of pentose-phosphate shunt"/>
    <property type="evidence" value="ECO:0007669"/>
    <property type="project" value="TreeGrafter"/>
</dbReference>
<sequence>MTTPTLTVTFVRHGESLDNLRSVWAGWKDSPLSNHGMNQARAAGESLSAAHFTAIYASPLLRAFTTAQAIQDAQPEPKPPLTTSPLLREQHWGIAEGNPWTLTPNPGLSLEEQFEQGIYPVLHERRQKFPGGESLDDVVKRAEQAIEELVMPHVWDAAKQGKKNVHVAIVSHGICISELIPVLVLKDESHQHPGHRWRGLLNTAWTRITVNVKGLKEGEPMTFVDGDSPALEVKVTDFNRSEHLDKVKRQQGGIGSSAYDPKQQDIRAFFGGGAAKQQAEEGRNESNARDEAEVDINDPDARL</sequence>
<dbReference type="SMART" id="SM00855">
    <property type="entry name" value="PGAM"/>
    <property type="match status" value="1"/>
</dbReference>
<protein>
    <recommendedName>
        <fullName evidence="7">Phosphoglycerate mutase-like protein</fullName>
    </recommendedName>
</protein>
<accession>K5WNI9</accession>
<dbReference type="GO" id="GO:0045820">
    <property type="term" value="P:negative regulation of glycolytic process"/>
    <property type="evidence" value="ECO:0007669"/>
    <property type="project" value="TreeGrafter"/>
</dbReference>
<dbReference type="OrthoDB" id="354304at2759"/>
<dbReference type="AlphaFoldDB" id="K5WNI9"/>
<reference evidence="5 6" key="1">
    <citation type="journal article" date="2012" name="BMC Genomics">
        <title>Comparative genomics of the white-rot fungi, Phanerochaete carnosa and P. chrysosporium, to elucidate the genetic basis of the distinct wood types they colonize.</title>
        <authorList>
            <person name="Suzuki H."/>
            <person name="MacDonald J."/>
            <person name="Syed K."/>
            <person name="Salamov A."/>
            <person name="Hori C."/>
            <person name="Aerts A."/>
            <person name="Henrissat B."/>
            <person name="Wiebenga A."/>
            <person name="vanKuyk P.A."/>
            <person name="Barry K."/>
            <person name="Lindquist E."/>
            <person name="LaButti K."/>
            <person name="Lapidus A."/>
            <person name="Lucas S."/>
            <person name="Coutinho P."/>
            <person name="Gong Y."/>
            <person name="Samejima M."/>
            <person name="Mahadevan R."/>
            <person name="Abou-Zaid M."/>
            <person name="de Vries R.P."/>
            <person name="Igarashi K."/>
            <person name="Yadav J.S."/>
            <person name="Grigoriev I.V."/>
            <person name="Master E.R."/>
        </authorList>
    </citation>
    <scope>NUCLEOTIDE SEQUENCE [LARGE SCALE GENOMIC DNA]</scope>
    <source>
        <strain evidence="5 6">HHB-10118-sp</strain>
    </source>
</reference>